<evidence type="ECO:0000256" key="1">
    <source>
        <dbReference type="ARBA" id="ARBA00000721"/>
    </source>
</evidence>
<dbReference type="AlphaFoldDB" id="A0AAD7WFP0"/>
<dbReference type="FunFam" id="3.40.50.1820:FF:000043">
    <property type="entry name" value="acylamino-acid-releasing enzyme"/>
    <property type="match status" value="1"/>
</dbReference>
<accession>A0AAD7WFP0</accession>
<dbReference type="PANTHER" id="PTHR42776:SF1">
    <property type="entry name" value="ACYLAMINO-ACID-RELEASING ENZYME"/>
    <property type="match status" value="1"/>
</dbReference>
<dbReference type="Gene3D" id="3.40.50.1820">
    <property type="entry name" value="alpha/beta hydrolase"/>
    <property type="match status" value="1"/>
</dbReference>
<feature type="domain" description="Peptidase S9 prolyl oligopeptidase catalytic" evidence="10">
    <location>
        <begin position="539"/>
        <end position="748"/>
    </location>
</feature>
<dbReference type="Gene3D" id="2.120.10.30">
    <property type="entry name" value="TolB, C-terminal domain"/>
    <property type="match status" value="1"/>
</dbReference>
<protein>
    <recommendedName>
        <fullName evidence="6">Acylamino-acid-releasing enzyme</fullName>
        <ecNumber evidence="5">3.4.19.1</ecNumber>
    </recommendedName>
</protein>
<dbReference type="GO" id="GO:0004252">
    <property type="term" value="F:serine-type endopeptidase activity"/>
    <property type="evidence" value="ECO:0007669"/>
    <property type="project" value="TreeGrafter"/>
</dbReference>
<evidence type="ECO:0000256" key="4">
    <source>
        <dbReference type="ARBA" id="ARBA00011881"/>
    </source>
</evidence>
<keyword evidence="7" id="KW-0963">Cytoplasm</keyword>
<evidence type="ECO:0000313" key="12">
    <source>
        <dbReference type="EMBL" id="KAJ8394875.1"/>
    </source>
</evidence>
<dbReference type="SUPFAM" id="SSF82171">
    <property type="entry name" value="DPP6 N-terminal domain-like"/>
    <property type="match status" value="1"/>
</dbReference>
<comment type="catalytic activity">
    <reaction evidence="1">
        <text>Cleavage of an N-acetyl or N-formyl amino acid from the N-terminus of a polypeptide.</text>
        <dbReference type="EC" id="3.4.19.1"/>
    </reaction>
</comment>
<dbReference type="Pfam" id="PF19283">
    <property type="entry name" value="APEH_N"/>
    <property type="match status" value="1"/>
</dbReference>
<evidence type="ECO:0000256" key="8">
    <source>
        <dbReference type="ARBA" id="ARBA00022801"/>
    </source>
</evidence>
<organism evidence="12 13">
    <name type="scientific">Aldrovandia affinis</name>
    <dbReference type="NCBI Taxonomy" id="143900"/>
    <lineage>
        <taxon>Eukaryota</taxon>
        <taxon>Metazoa</taxon>
        <taxon>Chordata</taxon>
        <taxon>Craniata</taxon>
        <taxon>Vertebrata</taxon>
        <taxon>Euteleostomi</taxon>
        <taxon>Actinopterygii</taxon>
        <taxon>Neopterygii</taxon>
        <taxon>Teleostei</taxon>
        <taxon>Notacanthiformes</taxon>
        <taxon>Halosauridae</taxon>
        <taxon>Aldrovandia</taxon>
    </lineage>
</organism>
<proteinExistence type="inferred from homology"/>
<sequence length="750" mass="82762">MEFLMQTEPESISAVFREYSLFPTPVSVTVCPEAPANGGTRYINLFAEWSQNETVRGIRLRYNKQYTLLCDDRAVLKALPPGHCSHVQGELLSSHSPSGTLKAVVRETSSKGKVHQFLEIWKRHGLVKSLDLTSLNKHGRVYEDAQFGCLAWSACEGRVLYVAEKRRAKAESPGEPEPRSASEAAGAGHSGEEPSAGKEDGSVYCEDWGEGLTCKSVPVLCVADLDRCTVSVLQGVPVQVSPGQVSHSQWACLPKHCLWSPGDEGVLFVGWWHEPFRLGLRFCSNRRSALFHLDLEGNCECLSSDSNSVSSPRLSPDRRYIVYLQGQVFGPHSQCLSLQLYDWETKTTSLLVDVVKRPPDGTMRLLVHDAREFAGLYEALPTRCWSADSQRVVFSSARRNWKELFVLDRCTKRVTRLVDNEEFGSWKLLAIERDLMVVICSSLNSPPCLKVGFLPPAGGEAGVSWTALDEPRQIPHLEWSVLNVTPGPQEENAGYAGLDFAALLVKPRVPRSGVKIPLVIFAHGGPHSQFSAEWNVSTAALVRVGFAVLMVNYRGSTGFGQDSILSLIGNIGSQDVKDVQRAVLTALQSDVTLDPRKVAVMGGSHGGFLACHLIGQYPDFYRACAARNPVINAATLLGTSDIVDWRYSAMGLQYSFDRLPSPDALTAMFQVSPIAHASQIRTPVLLMLGGKDKRVSPHQGLELYRALKSRRSPIRLLWFGEDGHSLAHVDTQADCFLNVVLWFLKHLDLQ</sequence>
<evidence type="ECO:0000256" key="2">
    <source>
        <dbReference type="ARBA" id="ARBA00004496"/>
    </source>
</evidence>
<evidence type="ECO:0000256" key="7">
    <source>
        <dbReference type="ARBA" id="ARBA00022490"/>
    </source>
</evidence>
<dbReference type="EC" id="3.4.19.1" evidence="5"/>
<dbReference type="InterPro" id="IPR001375">
    <property type="entry name" value="Peptidase_S9_cat"/>
</dbReference>
<dbReference type="InterPro" id="IPR029058">
    <property type="entry name" value="AB_hydrolase_fold"/>
</dbReference>
<dbReference type="InterPro" id="IPR011042">
    <property type="entry name" value="6-blade_b-propeller_TolB-like"/>
</dbReference>
<dbReference type="InterPro" id="IPR045550">
    <property type="entry name" value="AARE_N"/>
</dbReference>
<dbReference type="GO" id="GO:0005737">
    <property type="term" value="C:cytoplasm"/>
    <property type="evidence" value="ECO:0007669"/>
    <property type="project" value="UniProtKB-SubCell"/>
</dbReference>
<comment type="subcellular location">
    <subcellularLocation>
        <location evidence="2">Cytoplasm</location>
    </subcellularLocation>
</comment>
<comment type="similarity">
    <text evidence="3">Belongs to the peptidase S9C family.</text>
</comment>
<name>A0AAD7WFP0_9TELE</name>
<reference evidence="12" key="1">
    <citation type="journal article" date="2023" name="Science">
        <title>Genome structures resolve the early diversification of teleost fishes.</title>
        <authorList>
            <person name="Parey E."/>
            <person name="Louis A."/>
            <person name="Montfort J."/>
            <person name="Bouchez O."/>
            <person name="Roques C."/>
            <person name="Iampietro C."/>
            <person name="Lluch J."/>
            <person name="Castinel A."/>
            <person name="Donnadieu C."/>
            <person name="Desvignes T."/>
            <person name="Floi Bucao C."/>
            <person name="Jouanno E."/>
            <person name="Wen M."/>
            <person name="Mejri S."/>
            <person name="Dirks R."/>
            <person name="Jansen H."/>
            <person name="Henkel C."/>
            <person name="Chen W.J."/>
            <person name="Zahm M."/>
            <person name="Cabau C."/>
            <person name="Klopp C."/>
            <person name="Thompson A.W."/>
            <person name="Robinson-Rechavi M."/>
            <person name="Braasch I."/>
            <person name="Lecointre G."/>
            <person name="Bobe J."/>
            <person name="Postlethwait J.H."/>
            <person name="Berthelot C."/>
            <person name="Roest Crollius H."/>
            <person name="Guiguen Y."/>
        </authorList>
    </citation>
    <scope>NUCLEOTIDE SEQUENCE</scope>
    <source>
        <strain evidence="12">NC1722</strain>
    </source>
</reference>
<dbReference type="Pfam" id="PF00326">
    <property type="entry name" value="Peptidase_S9"/>
    <property type="match status" value="1"/>
</dbReference>
<feature type="compositionally biased region" description="Basic and acidic residues" evidence="9">
    <location>
        <begin position="169"/>
        <end position="180"/>
    </location>
</feature>
<dbReference type="EMBL" id="JAINUG010000122">
    <property type="protein sequence ID" value="KAJ8394875.1"/>
    <property type="molecule type" value="Genomic_DNA"/>
</dbReference>
<dbReference type="SUPFAM" id="SSF53474">
    <property type="entry name" value="alpha/beta-Hydrolases"/>
    <property type="match status" value="1"/>
</dbReference>
<keyword evidence="8" id="KW-0378">Hydrolase</keyword>
<dbReference type="Proteomes" id="UP001221898">
    <property type="component" value="Unassembled WGS sequence"/>
</dbReference>
<keyword evidence="13" id="KW-1185">Reference proteome</keyword>
<evidence type="ECO:0000256" key="3">
    <source>
        <dbReference type="ARBA" id="ARBA00010040"/>
    </source>
</evidence>
<feature type="region of interest" description="Disordered" evidence="9">
    <location>
        <begin position="169"/>
        <end position="199"/>
    </location>
</feature>
<dbReference type="GO" id="GO:0006508">
    <property type="term" value="P:proteolysis"/>
    <property type="evidence" value="ECO:0007669"/>
    <property type="project" value="InterPro"/>
</dbReference>
<evidence type="ECO:0000259" key="10">
    <source>
        <dbReference type="Pfam" id="PF00326"/>
    </source>
</evidence>
<dbReference type="GO" id="GO:0008242">
    <property type="term" value="F:omega peptidase activity"/>
    <property type="evidence" value="ECO:0007669"/>
    <property type="project" value="UniProtKB-EC"/>
</dbReference>
<evidence type="ECO:0000256" key="5">
    <source>
        <dbReference type="ARBA" id="ARBA00012917"/>
    </source>
</evidence>
<feature type="compositionally biased region" description="Basic and acidic residues" evidence="9">
    <location>
        <begin position="190"/>
        <end position="199"/>
    </location>
</feature>
<comment type="subunit">
    <text evidence="4">Homotetramer.</text>
</comment>
<feature type="domain" description="Acylamino-acid-releasing enzyme N-terminal" evidence="11">
    <location>
        <begin position="87"/>
        <end position="471"/>
    </location>
</feature>
<evidence type="ECO:0000313" key="13">
    <source>
        <dbReference type="Proteomes" id="UP001221898"/>
    </source>
</evidence>
<evidence type="ECO:0000256" key="6">
    <source>
        <dbReference type="ARBA" id="ARBA00018421"/>
    </source>
</evidence>
<dbReference type="PANTHER" id="PTHR42776">
    <property type="entry name" value="SERINE PEPTIDASE S9 FAMILY MEMBER"/>
    <property type="match status" value="1"/>
</dbReference>
<evidence type="ECO:0000256" key="9">
    <source>
        <dbReference type="SAM" id="MobiDB-lite"/>
    </source>
</evidence>
<evidence type="ECO:0000259" key="11">
    <source>
        <dbReference type="Pfam" id="PF19283"/>
    </source>
</evidence>
<gene>
    <name evidence="12" type="ORF">AAFF_G00042300</name>
</gene>
<comment type="caution">
    <text evidence="12">The sequence shown here is derived from an EMBL/GenBank/DDBJ whole genome shotgun (WGS) entry which is preliminary data.</text>
</comment>